<dbReference type="OrthoDB" id="6020705at2759"/>
<dbReference type="AlphaFoldDB" id="A0A4C1UL75"/>
<protein>
    <submittedName>
        <fullName evidence="2">Uncharacterized protein</fullName>
    </submittedName>
</protein>
<organism evidence="2 3">
    <name type="scientific">Eumeta variegata</name>
    <name type="common">Bagworm moth</name>
    <name type="synonym">Eumeta japonica</name>
    <dbReference type="NCBI Taxonomy" id="151549"/>
    <lineage>
        <taxon>Eukaryota</taxon>
        <taxon>Metazoa</taxon>
        <taxon>Ecdysozoa</taxon>
        <taxon>Arthropoda</taxon>
        <taxon>Hexapoda</taxon>
        <taxon>Insecta</taxon>
        <taxon>Pterygota</taxon>
        <taxon>Neoptera</taxon>
        <taxon>Endopterygota</taxon>
        <taxon>Lepidoptera</taxon>
        <taxon>Glossata</taxon>
        <taxon>Ditrysia</taxon>
        <taxon>Tineoidea</taxon>
        <taxon>Psychidae</taxon>
        <taxon>Oiketicinae</taxon>
        <taxon>Eumeta</taxon>
    </lineage>
</organism>
<feature type="region of interest" description="Disordered" evidence="1">
    <location>
        <begin position="129"/>
        <end position="149"/>
    </location>
</feature>
<dbReference type="EMBL" id="BGZK01000186">
    <property type="protein sequence ID" value="GBP26837.1"/>
    <property type="molecule type" value="Genomic_DNA"/>
</dbReference>
<keyword evidence="3" id="KW-1185">Reference proteome</keyword>
<feature type="compositionally biased region" description="Low complexity" evidence="1">
    <location>
        <begin position="136"/>
        <end position="147"/>
    </location>
</feature>
<dbReference type="Proteomes" id="UP000299102">
    <property type="component" value="Unassembled WGS sequence"/>
</dbReference>
<evidence type="ECO:0000313" key="3">
    <source>
        <dbReference type="Proteomes" id="UP000299102"/>
    </source>
</evidence>
<feature type="compositionally biased region" description="Basic and acidic residues" evidence="1">
    <location>
        <begin position="38"/>
        <end position="57"/>
    </location>
</feature>
<dbReference type="PANTHER" id="PTHR12156:SF5">
    <property type="entry name" value="FI18040P1"/>
    <property type="match status" value="1"/>
</dbReference>
<comment type="caution">
    <text evidence="2">The sequence shown here is derived from an EMBL/GenBank/DDBJ whole genome shotgun (WGS) entry which is preliminary data.</text>
</comment>
<proteinExistence type="predicted"/>
<feature type="region of interest" description="Disordered" evidence="1">
    <location>
        <begin position="24"/>
        <end position="102"/>
    </location>
</feature>
<dbReference type="PANTHER" id="PTHR12156">
    <property type="entry name" value="PLECKSTRIN HOMOLOGY-LIKE DOMAIN, FAMILY B, MEMBER 3"/>
    <property type="match status" value="1"/>
</dbReference>
<name>A0A4C1UL75_EUMVA</name>
<reference evidence="2 3" key="1">
    <citation type="journal article" date="2019" name="Commun. Biol.">
        <title>The bagworm genome reveals a unique fibroin gene that provides high tensile strength.</title>
        <authorList>
            <person name="Kono N."/>
            <person name="Nakamura H."/>
            <person name="Ohtoshi R."/>
            <person name="Tomita M."/>
            <person name="Numata K."/>
            <person name="Arakawa K."/>
        </authorList>
    </citation>
    <scope>NUCLEOTIDE SEQUENCE [LARGE SCALE GENOMIC DNA]</scope>
</reference>
<gene>
    <name evidence="2" type="ORF">EVAR_16417_1</name>
</gene>
<dbReference type="InterPro" id="IPR052212">
    <property type="entry name" value="PH-like_domain"/>
</dbReference>
<accession>A0A4C1UL75</accession>
<evidence type="ECO:0000256" key="1">
    <source>
        <dbReference type="SAM" id="MobiDB-lite"/>
    </source>
</evidence>
<evidence type="ECO:0000313" key="2">
    <source>
        <dbReference type="EMBL" id="GBP26837.1"/>
    </source>
</evidence>
<sequence>MSVWLTLAKSSQWGKGCALKQDFLQTRDSRTDSLGSRAPDDGRPLSHASDTSRERTPAHAGRRYRSDDRTRAGGRIQSLGLGYKDRGRGCSSGELMQPDENTKDAERHLLDDTEMSARPSVMELATGTTVKRTGLSSSRAARRATSSEVQRPLTRYLPVDRDDFDLRRHIETAVRKTWRFKAFQSGIKRPLKYSNRTIMARKSPPCRYEYRHPYSRYSLMQCRACGSGDMSFYTLPICGANRSPGGAVPARDTELDVVPRLPAQAGRQVSYLVEKLPDYSENKIFPRWFVFDRDTKTFVYYWDKSERKPRGGAYFQENVELFDFDNPVRRVSTSGLCYGAR</sequence>